<dbReference type="RefSeq" id="WP_379879458.1">
    <property type="nucleotide sequence ID" value="NZ_JBHPON010000001.1"/>
</dbReference>
<dbReference type="InterPro" id="IPR011257">
    <property type="entry name" value="DNA_glycosylase"/>
</dbReference>
<keyword evidence="3" id="KW-0227">DNA damage</keyword>
<evidence type="ECO:0000313" key="6">
    <source>
        <dbReference type="Proteomes" id="UP001596116"/>
    </source>
</evidence>
<proteinExistence type="predicted"/>
<comment type="catalytic activity">
    <reaction evidence="1">
        <text>Hydrolysis of alkylated DNA, releasing 3-methyladenine, 3-methylguanine, 7-methylguanine and 7-methyladenine.</text>
        <dbReference type="EC" id="3.2.2.21"/>
    </reaction>
</comment>
<dbReference type="Proteomes" id="UP001596116">
    <property type="component" value="Unassembled WGS sequence"/>
</dbReference>
<dbReference type="InterPro" id="IPR003265">
    <property type="entry name" value="HhH-GPD_domain"/>
</dbReference>
<dbReference type="EMBL" id="JBHPON010000001">
    <property type="protein sequence ID" value="MFC6035217.1"/>
    <property type="molecule type" value="Genomic_DNA"/>
</dbReference>
<dbReference type="Gene3D" id="1.10.1670.40">
    <property type="match status" value="1"/>
</dbReference>
<keyword evidence="6" id="KW-1185">Reference proteome</keyword>
<comment type="caution">
    <text evidence="5">The sequence shown here is derived from an EMBL/GenBank/DDBJ whole genome shotgun (WGS) entry which is preliminary data.</text>
</comment>
<dbReference type="EC" id="3.2.2.21" evidence="2"/>
<protein>
    <recommendedName>
        <fullName evidence="2">DNA-3-methyladenine glycosylase II</fullName>
        <ecNumber evidence="2">3.2.2.21</ecNumber>
    </recommendedName>
</protein>
<evidence type="ECO:0000313" key="5">
    <source>
        <dbReference type="EMBL" id="MFC6035217.1"/>
    </source>
</evidence>
<reference evidence="5 6" key="1">
    <citation type="submission" date="2024-09" db="EMBL/GenBank/DDBJ databases">
        <authorList>
            <person name="Zhang Z.-H."/>
        </authorList>
    </citation>
    <scope>NUCLEOTIDE SEQUENCE [LARGE SCALE GENOMIC DNA]</scope>
    <source>
        <strain evidence="5 6">HHTR114</strain>
    </source>
</reference>
<dbReference type="CDD" id="cd00056">
    <property type="entry name" value="ENDO3c"/>
    <property type="match status" value="1"/>
</dbReference>
<evidence type="ECO:0000256" key="4">
    <source>
        <dbReference type="ARBA" id="ARBA00023204"/>
    </source>
</evidence>
<accession>A0ABW1KX98</accession>
<organism evidence="5 6">
    <name type="scientific">Hyphococcus aureus</name>
    <dbReference type="NCBI Taxonomy" id="2666033"/>
    <lineage>
        <taxon>Bacteria</taxon>
        <taxon>Pseudomonadati</taxon>
        <taxon>Pseudomonadota</taxon>
        <taxon>Alphaproteobacteria</taxon>
        <taxon>Parvularculales</taxon>
        <taxon>Parvularculaceae</taxon>
        <taxon>Hyphococcus</taxon>
    </lineage>
</organism>
<keyword evidence="4" id="KW-0234">DNA repair</keyword>
<evidence type="ECO:0000256" key="1">
    <source>
        <dbReference type="ARBA" id="ARBA00000086"/>
    </source>
</evidence>
<name>A0ABW1KX98_9PROT</name>
<gene>
    <name evidence="5" type="ORF">ACFMB1_06650</name>
</gene>
<dbReference type="Gene3D" id="1.10.340.30">
    <property type="entry name" value="Hypothetical protein, domain 2"/>
    <property type="match status" value="1"/>
</dbReference>
<evidence type="ECO:0000256" key="3">
    <source>
        <dbReference type="ARBA" id="ARBA00022763"/>
    </source>
</evidence>
<dbReference type="PANTHER" id="PTHR43003">
    <property type="entry name" value="DNA-3-METHYLADENINE GLYCOSYLASE"/>
    <property type="match status" value="1"/>
</dbReference>
<dbReference type="PANTHER" id="PTHR43003:SF5">
    <property type="entry name" value="DNA-3-METHYLADENINE GLYCOSYLASE"/>
    <property type="match status" value="1"/>
</dbReference>
<evidence type="ECO:0000256" key="2">
    <source>
        <dbReference type="ARBA" id="ARBA00012000"/>
    </source>
</evidence>
<dbReference type="SUPFAM" id="SSF48150">
    <property type="entry name" value="DNA-glycosylase"/>
    <property type="match status" value="1"/>
</dbReference>
<sequence length="212" mass="23358">MTNRLDVFGDTSEACAALAKKDASLARALDAIGEPHIRRRSGGFEALFRIIVEQQVSVPSAQAIWARCQAGMDCADPAHALRQGEDGLRSFGLSGPKVRYVTALAEHWTSGEIDEEKLARLGDQDASVALQKVKGIGPWTAAIYLLFCEGRVDIWPPGDVALLGAYRSTRLRGPEPDMKFLDSRAAKWRPYRGVAAHILWTYYAHLRGRQPI</sequence>
<dbReference type="InterPro" id="IPR051912">
    <property type="entry name" value="Alkylbase_DNA_Glycosylase/TA"/>
</dbReference>